<dbReference type="EMBL" id="BARU01009139">
    <property type="protein sequence ID" value="GAH33201.1"/>
    <property type="molecule type" value="Genomic_DNA"/>
</dbReference>
<reference evidence="1" key="1">
    <citation type="journal article" date="2014" name="Front. Microbiol.">
        <title>High frequency of phylogenetically diverse reductive dehalogenase-homologous genes in deep subseafloor sedimentary metagenomes.</title>
        <authorList>
            <person name="Kawai M."/>
            <person name="Futagami T."/>
            <person name="Toyoda A."/>
            <person name="Takaki Y."/>
            <person name="Nishi S."/>
            <person name="Hori S."/>
            <person name="Arai W."/>
            <person name="Tsubouchi T."/>
            <person name="Morono Y."/>
            <person name="Uchiyama I."/>
            <person name="Ito T."/>
            <person name="Fujiyama A."/>
            <person name="Inagaki F."/>
            <person name="Takami H."/>
        </authorList>
    </citation>
    <scope>NUCLEOTIDE SEQUENCE</scope>
    <source>
        <strain evidence="1">Expedition CK06-06</strain>
    </source>
</reference>
<protein>
    <submittedName>
        <fullName evidence="1">Uncharacterized protein</fullName>
    </submittedName>
</protein>
<comment type="caution">
    <text evidence="1">The sequence shown here is derived from an EMBL/GenBank/DDBJ whole genome shotgun (WGS) entry which is preliminary data.</text>
</comment>
<proteinExistence type="predicted"/>
<organism evidence="1">
    <name type="scientific">marine sediment metagenome</name>
    <dbReference type="NCBI Taxonomy" id="412755"/>
    <lineage>
        <taxon>unclassified sequences</taxon>
        <taxon>metagenomes</taxon>
        <taxon>ecological metagenomes</taxon>
    </lineage>
</organism>
<sequence>MNIGRTRGRGIYLKVANAIADPVAWEQLRKLRDPLTDIDLERMK</sequence>
<evidence type="ECO:0000313" key="1">
    <source>
        <dbReference type="EMBL" id="GAH33201.1"/>
    </source>
</evidence>
<accession>X1EIP1</accession>
<dbReference type="AlphaFoldDB" id="X1EIP1"/>
<name>X1EIP1_9ZZZZ</name>
<gene>
    <name evidence="1" type="ORF">S03H2_17688</name>
</gene>